<sequence>MKHLIFILLALLLPKMALSQSSEEMLVGEWKSHFAFNQTFEIIETPDQIIGATKLGLVMVQKNDFSIQTFTKVNGLSDYNISALSYNSANSSVLIGYENGNIDIIKDHHIININDLRNKQLEGGKRINHFLTQGEATYVATDFGIMVLDIDKREISSTFYIGDNATNLTIHQLAFDDAYLYAATESGVRRVLKDAPNMHIYEAWEVISTDRNNYSGILQFSEGVVFSRGIKGASNTLLYLSNDLIQTIASLNGFHKMAATSNHLIVTSAPSIRIYDTAFSLTESIGSPVIGEVVQTPAFRDAIMTSDNGIWVADNTHGLLNKREGHVWDKYLPHGPVSNKAHQLKFSGENLWLVPGGLAEYWNNAGISASLSILSPHGWQHLTTQNNPLFQGARDLLSLSPHPDNPDQLFVSSWGNGLFEINASTANPTVIENYLTTDNGLANIFNDDRKFIRVAATAFDQNNTLWMTNSSVENAIVAYLPQEDKWQRYSYGAISRNMGMAPMMAASTGDMWLSVFRGNAKGLFVWNDNSTPLTQSDDIYRSAIPEAEDTDNRNQGQLLLWDEEGIEITNSIYAMAEDQNGHIWLGTDKGVVVQYQPYSVFTREKPVFSRIKIAREDGTSLADYLLDGQIVSSILVDPGNRKWLGTQGAGVYLVSPDGSKQISAFTTDNSPLPSNYINSIAMDEKTGEIFMATGEGVISYKGSATKGNDSYADMYAFPNPVRPDFSGNITITGLVAQTTVKITDVAGKLVFETTSVGGQAFWNGRNLWGEAVKSGIYLVFVASEDGSQSAVTKIAIIR</sequence>
<feature type="signal peptide" evidence="1">
    <location>
        <begin position="1"/>
        <end position="19"/>
    </location>
</feature>
<keyword evidence="1" id="KW-0732">Signal</keyword>
<reference evidence="3 4" key="1">
    <citation type="journal article" date="2015" name="Microbes Environ.">
        <title>Distribution and evolution of nitrogen fixation genes in the phylum bacteroidetes.</title>
        <authorList>
            <person name="Inoue J."/>
            <person name="Oshima K."/>
            <person name="Suda W."/>
            <person name="Sakamoto M."/>
            <person name="Iino T."/>
            <person name="Noda S."/>
            <person name="Hongoh Y."/>
            <person name="Hattori M."/>
            <person name="Ohkuma M."/>
        </authorList>
    </citation>
    <scope>NUCLEOTIDE SEQUENCE [LARGE SCALE GENOMIC DNA]</scope>
    <source>
        <strain evidence="3">JCM 15548</strain>
    </source>
</reference>
<dbReference type="SUPFAM" id="SSF101898">
    <property type="entry name" value="NHL repeat"/>
    <property type="match status" value="1"/>
</dbReference>
<dbReference type="OrthoDB" id="9807410at2"/>
<evidence type="ECO:0000313" key="4">
    <source>
        <dbReference type="Proteomes" id="UP000032900"/>
    </source>
</evidence>
<dbReference type="EMBL" id="BAZW01000002">
    <property type="protein sequence ID" value="GAO28280.1"/>
    <property type="molecule type" value="Genomic_DNA"/>
</dbReference>
<dbReference type="RefSeq" id="WP_062122126.1">
    <property type="nucleotide sequence ID" value="NZ_BAZW01000002.1"/>
</dbReference>
<name>A0A0E9LTU3_9BACT</name>
<dbReference type="Pfam" id="PF21544">
    <property type="entry name" value="PorZ_N_b_propeller"/>
    <property type="match status" value="1"/>
</dbReference>
<evidence type="ECO:0000313" key="3">
    <source>
        <dbReference type="EMBL" id="GAO28280.1"/>
    </source>
</evidence>
<dbReference type="STRING" id="1236989.JCM15548_1354"/>
<feature type="domain" description="PorZ N-terminal beta-propeller" evidence="2">
    <location>
        <begin position="56"/>
        <end position="204"/>
    </location>
</feature>
<protein>
    <submittedName>
        <fullName evidence="3">Immunoreactive 84kD antigen PG93</fullName>
    </submittedName>
</protein>
<evidence type="ECO:0000259" key="2">
    <source>
        <dbReference type="Pfam" id="PF21544"/>
    </source>
</evidence>
<dbReference type="Proteomes" id="UP000032900">
    <property type="component" value="Unassembled WGS sequence"/>
</dbReference>
<dbReference type="SUPFAM" id="SSF82171">
    <property type="entry name" value="DPP6 N-terminal domain-like"/>
    <property type="match status" value="1"/>
</dbReference>
<comment type="caution">
    <text evidence="3">The sequence shown here is derived from an EMBL/GenBank/DDBJ whole genome shotgun (WGS) entry which is preliminary data.</text>
</comment>
<dbReference type="AlphaFoldDB" id="A0A0E9LTU3"/>
<dbReference type="Gene3D" id="2.130.10.10">
    <property type="entry name" value="YVTN repeat-like/Quinoprotein amine dehydrogenase"/>
    <property type="match status" value="3"/>
</dbReference>
<dbReference type="InterPro" id="IPR015943">
    <property type="entry name" value="WD40/YVTN_repeat-like_dom_sf"/>
</dbReference>
<feature type="chain" id="PRO_5002428301" evidence="1">
    <location>
        <begin position="20"/>
        <end position="798"/>
    </location>
</feature>
<evidence type="ECO:0000256" key="1">
    <source>
        <dbReference type="SAM" id="SignalP"/>
    </source>
</evidence>
<keyword evidence="4" id="KW-1185">Reference proteome</keyword>
<dbReference type="InterPro" id="IPR026444">
    <property type="entry name" value="Secre_tail"/>
</dbReference>
<dbReference type="InterPro" id="IPR011110">
    <property type="entry name" value="Reg_prop"/>
</dbReference>
<accession>A0A0E9LTU3</accession>
<proteinExistence type="predicted"/>
<dbReference type="Pfam" id="PF07494">
    <property type="entry name" value="Reg_prop"/>
    <property type="match status" value="1"/>
</dbReference>
<organism evidence="3 4">
    <name type="scientific">Geofilum rubicundum JCM 15548</name>
    <dbReference type="NCBI Taxonomy" id="1236989"/>
    <lineage>
        <taxon>Bacteria</taxon>
        <taxon>Pseudomonadati</taxon>
        <taxon>Bacteroidota</taxon>
        <taxon>Bacteroidia</taxon>
        <taxon>Marinilabiliales</taxon>
        <taxon>Marinilabiliaceae</taxon>
        <taxon>Geofilum</taxon>
    </lineage>
</organism>
<gene>
    <name evidence="3" type="ORF">JCM15548_1354</name>
</gene>
<dbReference type="InterPro" id="IPR048954">
    <property type="entry name" value="PorZ_N"/>
</dbReference>
<dbReference type="NCBIfam" id="TIGR04183">
    <property type="entry name" value="Por_Secre_tail"/>
    <property type="match status" value="1"/>
</dbReference>